<feature type="transmembrane region" description="Helical" evidence="1">
    <location>
        <begin position="6"/>
        <end position="23"/>
    </location>
</feature>
<feature type="transmembrane region" description="Helical" evidence="1">
    <location>
        <begin position="155"/>
        <end position="174"/>
    </location>
</feature>
<comment type="caution">
    <text evidence="3">The sequence shown here is derived from an EMBL/GenBank/DDBJ whole genome shotgun (WGS) entry which is preliminary data.</text>
</comment>
<keyword evidence="1" id="KW-0812">Transmembrane</keyword>
<dbReference type="EMBL" id="JBHULH010000008">
    <property type="protein sequence ID" value="MFD2568333.1"/>
    <property type="molecule type" value="Genomic_DNA"/>
</dbReference>
<dbReference type="InterPro" id="IPR032816">
    <property type="entry name" value="VTT_dom"/>
</dbReference>
<feature type="transmembrane region" description="Helical" evidence="1">
    <location>
        <begin position="43"/>
        <end position="67"/>
    </location>
</feature>
<dbReference type="Pfam" id="PF09335">
    <property type="entry name" value="VTT_dom"/>
    <property type="match status" value="1"/>
</dbReference>
<feature type="domain" description="VTT" evidence="2">
    <location>
        <begin position="56"/>
        <end position="176"/>
    </location>
</feature>
<reference evidence="4" key="1">
    <citation type="journal article" date="2019" name="Int. J. Syst. Evol. Microbiol.">
        <title>The Global Catalogue of Microorganisms (GCM) 10K type strain sequencing project: providing services to taxonomists for standard genome sequencing and annotation.</title>
        <authorList>
            <consortium name="The Broad Institute Genomics Platform"/>
            <consortium name="The Broad Institute Genome Sequencing Center for Infectious Disease"/>
            <person name="Wu L."/>
            <person name="Ma J."/>
        </authorList>
    </citation>
    <scope>NUCLEOTIDE SEQUENCE [LARGE SCALE GENOMIC DNA]</scope>
    <source>
        <strain evidence="4">KCTC 52127</strain>
    </source>
</reference>
<proteinExistence type="predicted"/>
<keyword evidence="4" id="KW-1185">Reference proteome</keyword>
<keyword evidence="1" id="KW-0472">Membrane</keyword>
<evidence type="ECO:0000313" key="4">
    <source>
        <dbReference type="Proteomes" id="UP001597508"/>
    </source>
</evidence>
<organism evidence="3 4">
    <name type="scientific">Pseudotenacibaculum haliotis</name>
    <dbReference type="NCBI Taxonomy" id="1862138"/>
    <lineage>
        <taxon>Bacteria</taxon>
        <taxon>Pseudomonadati</taxon>
        <taxon>Bacteroidota</taxon>
        <taxon>Flavobacteriia</taxon>
        <taxon>Flavobacteriales</taxon>
        <taxon>Flavobacteriaceae</taxon>
        <taxon>Pseudotenacibaculum</taxon>
    </lineage>
</organism>
<feature type="transmembrane region" description="Helical" evidence="1">
    <location>
        <begin position="73"/>
        <end position="94"/>
    </location>
</feature>
<sequence length="182" mass="20716">MIYSIWILLIIGFGVVYFTYPEVSSPEYITNFIQRFSGEMLLIYTLISLIRGFFLIPSTPFVIAGGLLFPDQLFWVLLISMIGIMSSATALYYFSDLLGFSSYLNAKFPTKIEKMKSRMGNSRSIFFIAGWSFFPFVPTDLICYVTGILKTPYKNVFAGVFVGELILCTFYVYFGASIFSFL</sequence>
<evidence type="ECO:0000313" key="3">
    <source>
        <dbReference type="EMBL" id="MFD2568333.1"/>
    </source>
</evidence>
<dbReference type="Proteomes" id="UP001597508">
    <property type="component" value="Unassembled WGS sequence"/>
</dbReference>
<keyword evidence="1" id="KW-1133">Transmembrane helix</keyword>
<feature type="transmembrane region" description="Helical" evidence="1">
    <location>
        <begin position="125"/>
        <end position="149"/>
    </location>
</feature>
<evidence type="ECO:0000256" key="1">
    <source>
        <dbReference type="SAM" id="Phobius"/>
    </source>
</evidence>
<evidence type="ECO:0000259" key="2">
    <source>
        <dbReference type="Pfam" id="PF09335"/>
    </source>
</evidence>
<accession>A0ABW5LW98</accession>
<gene>
    <name evidence="3" type="ORF">ACFSRZ_13220</name>
</gene>
<protein>
    <submittedName>
        <fullName evidence="3">TVP38/TMEM64 family protein</fullName>
    </submittedName>
</protein>
<name>A0ABW5LW98_9FLAO</name>